<name>A0A4V5PKP6_9BACT</name>
<evidence type="ECO:0000313" key="1">
    <source>
        <dbReference type="EMBL" id="TKC96396.1"/>
    </source>
</evidence>
<gene>
    <name evidence="1" type="ORF">E8A74_45645</name>
</gene>
<dbReference type="Proteomes" id="UP000309215">
    <property type="component" value="Unassembled WGS sequence"/>
</dbReference>
<proteinExistence type="predicted"/>
<dbReference type="RefSeq" id="WP_136935466.1">
    <property type="nucleotide sequence ID" value="NZ_SSMQ01000088.1"/>
</dbReference>
<reference evidence="1 2" key="1">
    <citation type="submission" date="2019-04" db="EMBL/GenBank/DDBJ databases">
        <authorList>
            <person name="Li Y."/>
            <person name="Wang J."/>
        </authorList>
    </citation>
    <scope>NUCLEOTIDE SEQUENCE [LARGE SCALE GENOMIC DNA]</scope>
    <source>
        <strain evidence="1 2">DSM 14668</strain>
    </source>
</reference>
<sequence>MPARVILHRFLTLPFLATIALASSGCGLFDLLEPETTLADLDPSRARVEVELGESPRVSLALVAKEGTCEAITDDIKAKVDDRKMDLFIRGGETPTKDGWVCGAPTFRKALAEENLGKDKTHFEVSDETARIALDFEDLLATRTITTSHPDNKIDPGVDLALAWSAPGDELDEENLDVVFTYDDETLELPAPPQVSLVDREIVVRIPQGSPAGTATLRVDAEVRVDATSCEGTPSCEATVKVSPEVAVEVTSGTVP</sequence>
<evidence type="ECO:0000313" key="2">
    <source>
        <dbReference type="Proteomes" id="UP000309215"/>
    </source>
</evidence>
<accession>A0A4V5PKP6</accession>
<comment type="caution">
    <text evidence="1">The sequence shown here is derived from an EMBL/GenBank/DDBJ whole genome shotgun (WGS) entry which is preliminary data.</text>
</comment>
<dbReference type="AlphaFoldDB" id="A0A4V5PKP6"/>
<organism evidence="1 2">
    <name type="scientific">Polyangium fumosum</name>
    <dbReference type="NCBI Taxonomy" id="889272"/>
    <lineage>
        <taxon>Bacteria</taxon>
        <taxon>Pseudomonadati</taxon>
        <taxon>Myxococcota</taxon>
        <taxon>Polyangia</taxon>
        <taxon>Polyangiales</taxon>
        <taxon>Polyangiaceae</taxon>
        <taxon>Polyangium</taxon>
    </lineage>
</organism>
<keyword evidence="2" id="KW-1185">Reference proteome</keyword>
<dbReference type="OrthoDB" id="5504528at2"/>
<protein>
    <submittedName>
        <fullName evidence="1">Uncharacterized protein</fullName>
    </submittedName>
</protein>
<dbReference type="EMBL" id="SSMQ01000088">
    <property type="protein sequence ID" value="TKC96396.1"/>
    <property type="molecule type" value="Genomic_DNA"/>
</dbReference>
<dbReference type="PROSITE" id="PS51257">
    <property type="entry name" value="PROKAR_LIPOPROTEIN"/>
    <property type="match status" value="1"/>
</dbReference>